<reference evidence="3" key="1">
    <citation type="journal article" date="2019" name="Int. J. Syst. Evol. Microbiol.">
        <title>The Global Catalogue of Microorganisms (GCM) 10K type strain sequencing project: providing services to taxonomists for standard genome sequencing and annotation.</title>
        <authorList>
            <consortium name="The Broad Institute Genomics Platform"/>
            <consortium name="The Broad Institute Genome Sequencing Center for Infectious Disease"/>
            <person name="Wu L."/>
            <person name="Ma J."/>
        </authorList>
    </citation>
    <scope>NUCLEOTIDE SEQUENCE [LARGE SCALE GENOMIC DNA]</scope>
    <source>
        <strain evidence="3">CGMCC 1.15422</strain>
    </source>
</reference>
<evidence type="ECO:0000256" key="1">
    <source>
        <dbReference type="SAM" id="Phobius"/>
    </source>
</evidence>
<comment type="caution">
    <text evidence="2">The sequence shown here is derived from an EMBL/GenBank/DDBJ whole genome shotgun (WGS) entry which is preliminary data.</text>
</comment>
<evidence type="ECO:0000313" key="2">
    <source>
        <dbReference type="EMBL" id="GGG46537.1"/>
    </source>
</evidence>
<organism evidence="2 3">
    <name type="scientific">Christiangramia forsetii</name>
    <dbReference type="NCBI Taxonomy" id="411153"/>
    <lineage>
        <taxon>Bacteria</taxon>
        <taxon>Pseudomonadati</taxon>
        <taxon>Bacteroidota</taxon>
        <taxon>Flavobacteriia</taxon>
        <taxon>Flavobacteriales</taxon>
        <taxon>Flavobacteriaceae</taxon>
        <taxon>Christiangramia</taxon>
    </lineage>
</organism>
<feature type="transmembrane region" description="Helical" evidence="1">
    <location>
        <begin position="12"/>
        <end position="35"/>
    </location>
</feature>
<evidence type="ECO:0000313" key="3">
    <source>
        <dbReference type="Proteomes" id="UP000605733"/>
    </source>
</evidence>
<proteinExistence type="predicted"/>
<keyword evidence="1" id="KW-0812">Transmembrane</keyword>
<name>A0ABQ1WXW6_9FLAO</name>
<dbReference type="EMBL" id="BMIX01000016">
    <property type="protein sequence ID" value="GGG46537.1"/>
    <property type="molecule type" value="Genomic_DNA"/>
</dbReference>
<protein>
    <submittedName>
        <fullName evidence="2">Uncharacterized protein</fullName>
    </submittedName>
</protein>
<accession>A0ABQ1WXW6</accession>
<sequence length="154" mass="17855">MIGMDLVTGREITLYGIVIRILIFGIGMTLTLVSFHKYQVNNTAKAFGLKNPDYEVNQKKVFVSDKTPEQIYNIIKRRSQFRKVNFHESDQIIEIKTGFSGKSWGDNITIRSKKEKENYKYQVESKPIFPLTVIDFGQNLENVLKIERYSKIAV</sequence>
<keyword evidence="1" id="KW-1133">Transmembrane helix</keyword>
<keyword evidence="3" id="KW-1185">Reference proteome</keyword>
<dbReference type="Proteomes" id="UP000605733">
    <property type="component" value="Unassembled WGS sequence"/>
</dbReference>
<keyword evidence="1" id="KW-0472">Membrane</keyword>
<gene>
    <name evidence="2" type="ORF">GCM10011532_33030</name>
</gene>